<dbReference type="InterPro" id="IPR000014">
    <property type="entry name" value="PAS"/>
</dbReference>
<dbReference type="Pfam" id="PF13426">
    <property type="entry name" value="PAS_9"/>
    <property type="match status" value="1"/>
</dbReference>
<dbReference type="InterPro" id="IPR001610">
    <property type="entry name" value="PAC"/>
</dbReference>
<feature type="domain" description="PAS" evidence="8">
    <location>
        <begin position="323"/>
        <end position="359"/>
    </location>
</feature>
<dbReference type="CDD" id="cd00130">
    <property type="entry name" value="PAS"/>
    <property type="match status" value="2"/>
</dbReference>
<keyword evidence="13" id="KW-1185">Reference proteome</keyword>
<dbReference type="SUPFAM" id="SSF141868">
    <property type="entry name" value="EAL domain-like"/>
    <property type="match status" value="1"/>
</dbReference>
<evidence type="ECO:0000256" key="7">
    <source>
        <dbReference type="SAM" id="Phobius"/>
    </source>
</evidence>
<protein>
    <submittedName>
        <fullName evidence="12">PAS domain S-box-containing protein/diguanylate cyclase (GGDEF)-like protein</fullName>
    </submittedName>
</protein>
<evidence type="ECO:0000256" key="1">
    <source>
        <dbReference type="ARBA" id="ARBA00004651"/>
    </source>
</evidence>
<dbReference type="PROSITE" id="PS50112">
    <property type="entry name" value="PAS"/>
    <property type="match status" value="3"/>
</dbReference>
<organism evidence="12 13">
    <name type="scientific">Kineococcus xinjiangensis</name>
    <dbReference type="NCBI Taxonomy" id="512762"/>
    <lineage>
        <taxon>Bacteria</taxon>
        <taxon>Bacillati</taxon>
        <taxon>Actinomycetota</taxon>
        <taxon>Actinomycetes</taxon>
        <taxon>Kineosporiales</taxon>
        <taxon>Kineosporiaceae</taxon>
        <taxon>Kineococcus</taxon>
    </lineage>
</organism>
<evidence type="ECO:0000256" key="5">
    <source>
        <dbReference type="ARBA" id="ARBA00023136"/>
    </source>
</evidence>
<feature type="transmembrane region" description="Helical" evidence="7">
    <location>
        <begin position="132"/>
        <end position="152"/>
    </location>
</feature>
<dbReference type="AlphaFoldDB" id="A0A2S6IED3"/>
<evidence type="ECO:0000259" key="10">
    <source>
        <dbReference type="PROSITE" id="PS50883"/>
    </source>
</evidence>
<feature type="transmembrane region" description="Helical" evidence="7">
    <location>
        <begin position="280"/>
        <end position="301"/>
    </location>
</feature>
<dbReference type="InterPro" id="IPR013656">
    <property type="entry name" value="PAS_4"/>
</dbReference>
<keyword evidence="3 7" id="KW-0812">Transmembrane</keyword>
<dbReference type="PROSITE" id="PS50887">
    <property type="entry name" value="GGDEF"/>
    <property type="match status" value="1"/>
</dbReference>
<evidence type="ECO:0000256" key="4">
    <source>
        <dbReference type="ARBA" id="ARBA00022989"/>
    </source>
</evidence>
<feature type="transmembrane region" description="Helical" evidence="7">
    <location>
        <begin position="72"/>
        <end position="92"/>
    </location>
</feature>
<comment type="subcellular location">
    <subcellularLocation>
        <location evidence="1">Cell membrane</location>
        <topology evidence="1">Multi-pass membrane protein</topology>
    </subcellularLocation>
</comment>
<feature type="transmembrane region" description="Helical" evidence="7">
    <location>
        <begin position="98"/>
        <end position="120"/>
    </location>
</feature>
<dbReference type="InterPro" id="IPR007895">
    <property type="entry name" value="MASE1"/>
</dbReference>
<feature type="domain" description="PAC" evidence="9">
    <location>
        <begin position="533"/>
        <end position="588"/>
    </location>
</feature>
<keyword evidence="6" id="KW-0175">Coiled coil</keyword>
<dbReference type="Pfam" id="PF05231">
    <property type="entry name" value="MASE1"/>
    <property type="match status" value="1"/>
</dbReference>
<proteinExistence type="predicted"/>
<feature type="domain" description="GGDEF" evidence="11">
    <location>
        <begin position="750"/>
        <end position="882"/>
    </location>
</feature>
<evidence type="ECO:0000256" key="2">
    <source>
        <dbReference type="ARBA" id="ARBA00022475"/>
    </source>
</evidence>
<evidence type="ECO:0000313" key="13">
    <source>
        <dbReference type="Proteomes" id="UP000239485"/>
    </source>
</evidence>
<dbReference type="InterPro" id="IPR035965">
    <property type="entry name" value="PAS-like_dom_sf"/>
</dbReference>
<feature type="transmembrane region" description="Helical" evidence="7">
    <location>
        <begin position="21"/>
        <end position="39"/>
    </location>
</feature>
<evidence type="ECO:0000256" key="6">
    <source>
        <dbReference type="SAM" id="Coils"/>
    </source>
</evidence>
<sequence>MAHGEAVERSLPMPGALAVPWVRRLAFVLAYGLVCWLGRATRIDGQFLSLVWPAAGVGFLWLAASWGSRRDLVVDGALLCVVSAVVNAVTGVGPSLSAALGLANLTGTLIACWAFSVTAGEPGWPMSRPRHLWALLCSAVAGGLASAVVGAVGSALLSGSTVRWAAVAVSVWAFRLTVSVLVVAGAGLCLLTSPLRPGRLRGARLGEALTVGVILLLGYAEVFGSTMPVPLSYGLLPLSVWVGARFGPGATALHALTAGVAVVVLTRTGHGPFAVLSPQAQTLAALGFLAVVTLVSLPLALGRQERQQLTARLEDARRRAVEQAELLDAVIRSTADGLLVVAPDGRVLLRNPRAEELTGTASPVLDLRLPPAHYGCYLPDGSPVPEAERPLGRALHGEEVTDVELLVRRPGAPERILSVDARPLPGPPGERGAVAVLRDVTSTRRAAEEVARARDLLAGVLAAATDQAIVATDPQGRVTLFNEGAQRMLGYDESQVLGAQPALWHDAAEVAHRAGELGIEPGHAVFVQEAVQGRAETRVWTFVARDGRRFPARETVTAMRHDDGAVRGFIAVAIDVTEQVRAQEVLEASERWFRLAFETAPVGMAMASLSPGVTGRMFSVNEALCTFMGRGHHDLQGQHVADFVDAEDEGALVALLGRLAAGEEVVARIECRFRRPDGSAVWGACAASLAPGAGREPHLLLLVEDVTARRDAEERLAQLALHDALTGLPNRTLLADRLEHALSETGRTGLRAGLIYLDLDGFKEVNDSAGHAAGDELLVQVAERLRQCVRPGDTVTRLGGDEFAVVCPSIGGSHDLHAVAARALEVVRLPYELGAGRFGISASVGATVAVAHDTAERVLQVADEAMYAAKRAGKDRIVLRDAGLPGPRAGDSRLLGELRVGLAEGQLVLHGQPIVDLEAGRVVGVETLLRWRHPVRGLLPPVEFLDAAGSSSLMGELCRRVLAEACRMGAAWGEVLGEAAPLVHVNVSGRELESRTFAGDVLDALRRYRMPPDRLVLEVTEGLVPIVHDALAQDLGELRAEGVRLAVDDLGTGSSSLSRLSELPFDVLKIDARVVACLGESASCDALVRAVVGLGRALGPMVVAEGVQTPVQLERLRGYGCDGAQGHLLSPPRPEAELLVLLREWPSTRAHGWLRGPIVLPAGEPLDVREDR</sequence>
<dbReference type="PROSITE" id="PS50113">
    <property type="entry name" value="PAC"/>
    <property type="match status" value="2"/>
</dbReference>
<comment type="caution">
    <text evidence="12">The sequence shown here is derived from an EMBL/GenBank/DDBJ whole genome shotgun (WGS) entry which is preliminary data.</text>
</comment>
<feature type="domain" description="EAL" evidence="10">
    <location>
        <begin position="891"/>
        <end position="1146"/>
    </location>
</feature>
<dbReference type="CDD" id="cd01949">
    <property type="entry name" value="GGDEF"/>
    <property type="match status" value="1"/>
</dbReference>
<keyword evidence="5 7" id="KW-0472">Membrane</keyword>
<dbReference type="SMART" id="SM00091">
    <property type="entry name" value="PAS"/>
    <property type="match status" value="3"/>
</dbReference>
<dbReference type="PANTHER" id="PTHR44757">
    <property type="entry name" value="DIGUANYLATE CYCLASE DGCP"/>
    <property type="match status" value="1"/>
</dbReference>
<dbReference type="OrthoDB" id="23692at2"/>
<dbReference type="Gene3D" id="3.30.70.270">
    <property type="match status" value="1"/>
</dbReference>
<dbReference type="Pfam" id="PF08448">
    <property type="entry name" value="PAS_4"/>
    <property type="match status" value="2"/>
</dbReference>
<dbReference type="PROSITE" id="PS50883">
    <property type="entry name" value="EAL"/>
    <property type="match status" value="1"/>
</dbReference>
<dbReference type="GO" id="GO:0005886">
    <property type="term" value="C:plasma membrane"/>
    <property type="evidence" value="ECO:0007669"/>
    <property type="project" value="UniProtKB-SubCell"/>
</dbReference>
<evidence type="ECO:0000256" key="3">
    <source>
        <dbReference type="ARBA" id="ARBA00022692"/>
    </source>
</evidence>
<feature type="transmembrane region" description="Helical" evidence="7">
    <location>
        <begin position="205"/>
        <end position="226"/>
    </location>
</feature>
<dbReference type="SMART" id="SM00052">
    <property type="entry name" value="EAL"/>
    <property type="match status" value="1"/>
</dbReference>
<evidence type="ECO:0000259" key="9">
    <source>
        <dbReference type="PROSITE" id="PS50113"/>
    </source>
</evidence>
<dbReference type="SUPFAM" id="SSF55073">
    <property type="entry name" value="Nucleotide cyclase"/>
    <property type="match status" value="1"/>
</dbReference>
<dbReference type="EMBL" id="PTJD01000013">
    <property type="protein sequence ID" value="PPK92578.1"/>
    <property type="molecule type" value="Genomic_DNA"/>
</dbReference>
<keyword evidence="2" id="KW-1003">Cell membrane</keyword>
<dbReference type="RefSeq" id="WP_104434390.1">
    <property type="nucleotide sequence ID" value="NZ_PTJD01000013.1"/>
</dbReference>
<accession>A0A2S6IED3</accession>
<evidence type="ECO:0000259" key="11">
    <source>
        <dbReference type="PROSITE" id="PS50887"/>
    </source>
</evidence>
<dbReference type="InterPro" id="IPR000160">
    <property type="entry name" value="GGDEF_dom"/>
</dbReference>
<dbReference type="SMART" id="SM00086">
    <property type="entry name" value="PAC"/>
    <property type="match status" value="2"/>
</dbReference>
<feature type="coiled-coil region" evidence="6">
    <location>
        <begin position="299"/>
        <end position="326"/>
    </location>
</feature>
<dbReference type="InterPro" id="IPR029787">
    <property type="entry name" value="Nucleotide_cyclase"/>
</dbReference>
<feature type="domain" description="PAS" evidence="8">
    <location>
        <begin position="453"/>
        <end position="498"/>
    </location>
</feature>
<gene>
    <name evidence="12" type="ORF">CLV92_1136</name>
</gene>
<dbReference type="InterPro" id="IPR052155">
    <property type="entry name" value="Biofilm_reg_signaling"/>
</dbReference>
<dbReference type="InterPro" id="IPR000700">
    <property type="entry name" value="PAS-assoc_C"/>
</dbReference>
<dbReference type="Pfam" id="PF00990">
    <property type="entry name" value="GGDEF"/>
    <property type="match status" value="1"/>
</dbReference>
<feature type="transmembrane region" description="Helical" evidence="7">
    <location>
        <begin position="45"/>
        <end position="65"/>
    </location>
</feature>
<evidence type="ECO:0000313" key="12">
    <source>
        <dbReference type="EMBL" id="PPK92578.1"/>
    </source>
</evidence>
<dbReference type="InterPro" id="IPR001633">
    <property type="entry name" value="EAL_dom"/>
</dbReference>
<dbReference type="Gene3D" id="3.20.20.450">
    <property type="entry name" value="EAL domain"/>
    <property type="match status" value="1"/>
</dbReference>
<keyword evidence="4 7" id="KW-1133">Transmembrane helix</keyword>
<feature type="transmembrane region" description="Helical" evidence="7">
    <location>
        <begin position="172"/>
        <end position="193"/>
    </location>
</feature>
<dbReference type="Gene3D" id="3.30.450.20">
    <property type="entry name" value="PAS domain"/>
    <property type="match status" value="3"/>
</dbReference>
<dbReference type="SMART" id="SM00267">
    <property type="entry name" value="GGDEF"/>
    <property type="match status" value="1"/>
</dbReference>
<feature type="domain" description="PAS" evidence="8">
    <location>
        <begin position="589"/>
        <end position="663"/>
    </location>
</feature>
<dbReference type="InterPro" id="IPR043128">
    <property type="entry name" value="Rev_trsase/Diguanyl_cyclase"/>
</dbReference>
<dbReference type="NCBIfam" id="TIGR00229">
    <property type="entry name" value="sensory_box"/>
    <property type="match status" value="2"/>
</dbReference>
<dbReference type="Proteomes" id="UP000239485">
    <property type="component" value="Unassembled WGS sequence"/>
</dbReference>
<dbReference type="SUPFAM" id="SSF55785">
    <property type="entry name" value="PYP-like sensor domain (PAS domain)"/>
    <property type="match status" value="3"/>
</dbReference>
<dbReference type="Pfam" id="PF00563">
    <property type="entry name" value="EAL"/>
    <property type="match status" value="1"/>
</dbReference>
<dbReference type="NCBIfam" id="TIGR00254">
    <property type="entry name" value="GGDEF"/>
    <property type="match status" value="1"/>
</dbReference>
<dbReference type="PANTHER" id="PTHR44757:SF2">
    <property type="entry name" value="BIOFILM ARCHITECTURE MAINTENANCE PROTEIN MBAA"/>
    <property type="match status" value="1"/>
</dbReference>
<evidence type="ECO:0000259" key="8">
    <source>
        <dbReference type="PROSITE" id="PS50112"/>
    </source>
</evidence>
<feature type="transmembrane region" description="Helical" evidence="7">
    <location>
        <begin position="246"/>
        <end position="268"/>
    </location>
</feature>
<dbReference type="CDD" id="cd01948">
    <property type="entry name" value="EAL"/>
    <property type="match status" value="1"/>
</dbReference>
<feature type="domain" description="PAC" evidence="9">
    <location>
        <begin position="667"/>
        <end position="718"/>
    </location>
</feature>
<dbReference type="InterPro" id="IPR035919">
    <property type="entry name" value="EAL_sf"/>
</dbReference>
<name>A0A2S6IED3_9ACTN</name>
<reference evidence="12 13" key="1">
    <citation type="submission" date="2018-02" db="EMBL/GenBank/DDBJ databases">
        <title>Genomic Encyclopedia of Archaeal and Bacterial Type Strains, Phase II (KMG-II): from individual species to whole genera.</title>
        <authorList>
            <person name="Goeker M."/>
        </authorList>
    </citation>
    <scope>NUCLEOTIDE SEQUENCE [LARGE SCALE GENOMIC DNA]</scope>
    <source>
        <strain evidence="12 13">DSM 22857</strain>
    </source>
</reference>